<dbReference type="GO" id="GO:0031047">
    <property type="term" value="P:regulatory ncRNA-mediated gene silencing"/>
    <property type="evidence" value="ECO:0007669"/>
    <property type="project" value="InterPro"/>
</dbReference>
<proteinExistence type="predicted"/>
<sequence length="479" mass="53493">MNEEQAREAVARMFDEMHRTMNGIGDYPESEAEYETDEDTTVANNAGETKQGTSEAAPAGEEPKKKKKKKRKKKNNKPTLDEYLNGLEILDPPEDNIFDRSKSAAERVETAVARFRKNRKLTPEQDKMFSTYLDYGGIRSGPKSFQGGGNANGGIDEDGEPDFEAMNTGTDRVDLPEDGQEVDFTNVATTFLSEYFLLHTGWIDMMSYKDAPKLVYAFLNYLLVRDVLPEYIDDIKSALAVAQQAMMELPLCKLISTGLPGRFDKACYLLFGGGFHGILDDPWQSQEVSAKMIGMDLKIAKDIIQSLVGPDQDVKDLQVAPREDMDLEIIRVDLPEEEDIPGTGTETPPEEIDAEAVAMVDRVLLGSNVDTSEVNQESTEAISNDDGGVVNSATLFGTVTFAEMDPDLPKEEQKPMEERRQVRVYVDMAVATKMLPGMMISAFVYTLSNGISYLEQARVYPTYYLKADEVEMTLEEWED</sequence>
<dbReference type="AlphaFoldDB" id="A0A9P6PQB5"/>
<organism evidence="2 3">
    <name type="scientific">Mortierella polycephala</name>
    <dbReference type="NCBI Taxonomy" id="41804"/>
    <lineage>
        <taxon>Eukaryota</taxon>
        <taxon>Fungi</taxon>
        <taxon>Fungi incertae sedis</taxon>
        <taxon>Mucoromycota</taxon>
        <taxon>Mortierellomycotina</taxon>
        <taxon>Mortierellomycetes</taxon>
        <taxon>Mortierellales</taxon>
        <taxon>Mortierellaceae</taxon>
        <taxon>Mortierella</taxon>
    </lineage>
</organism>
<evidence type="ECO:0000313" key="2">
    <source>
        <dbReference type="EMBL" id="KAG0250247.1"/>
    </source>
</evidence>
<feature type="compositionally biased region" description="Basic residues" evidence="1">
    <location>
        <begin position="65"/>
        <end position="76"/>
    </location>
</feature>
<dbReference type="Proteomes" id="UP000726737">
    <property type="component" value="Unassembled WGS sequence"/>
</dbReference>
<dbReference type="InterPro" id="IPR018606">
    <property type="entry name" value="Arb1"/>
</dbReference>
<dbReference type="EMBL" id="JAAAJA010000710">
    <property type="protein sequence ID" value="KAG0250247.1"/>
    <property type="molecule type" value="Genomic_DNA"/>
</dbReference>
<dbReference type="OrthoDB" id="435402at2759"/>
<protein>
    <recommendedName>
        <fullName evidence="4">Argonaute siRNA chaperone complex subunit Arb1-domain-containing protein</fullName>
    </recommendedName>
</protein>
<evidence type="ECO:0000256" key="1">
    <source>
        <dbReference type="SAM" id="MobiDB-lite"/>
    </source>
</evidence>
<feature type="compositionally biased region" description="Acidic residues" evidence="1">
    <location>
        <begin position="28"/>
        <end position="40"/>
    </location>
</feature>
<evidence type="ECO:0008006" key="4">
    <source>
        <dbReference type="Google" id="ProtNLM"/>
    </source>
</evidence>
<comment type="caution">
    <text evidence="2">The sequence shown here is derived from an EMBL/GenBank/DDBJ whole genome shotgun (WGS) entry which is preliminary data.</text>
</comment>
<gene>
    <name evidence="2" type="ORF">BG011_008555</name>
</gene>
<feature type="compositionally biased region" description="Polar residues" evidence="1">
    <location>
        <begin position="41"/>
        <end position="54"/>
    </location>
</feature>
<dbReference type="Pfam" id="PF09692">
    <property type="entry name" value="Arb1"/>
    <property type="match status" value="1"/>
</dbReference>
<feature type="region of interest" description="Disordered" evidence="1">
    <location>
        <begin position="21"/>
        <end position="80"/>
    </location>
</feature>
<accession>A0A9P6PQB5</accession>
<name>A0A9P6PQB5_9FUNG</name>
<dbReference type="GO" id="GO:0033167">
    <property type="term" value="C:ARC complex"/>
    <property type="evidence" value="ECO:0007669"/>
    <property type="project" value="InterPro"/>
</dbReference>
<reference evidence="2" key="1">
    <citation type="journal article" date="2020" name="Fungal Divers.">
        <title>Resolving the Mortierellaceae phylogeny through synthesis of multi-gene phylogenetics and phylogenomics.</title>
        <authorList>
            <person name="Vandepol N."/>
            <person name="Liber J."/>
            <person name="Desiro A."/>
            <person name="Na H."/>
            <person name="Kennedy M."/>
            <person name="Barry K."/>
            <person name="Grigoriev I.V."/>
            <person name="Miller A.N."/>
            <person name="O'Donnell K."/>
            <person name="Stajich J.E."/>
            <person name="Bonito G."/>
        </authorList>
    </citation>
    <scope>NUCLEOTIDE SEQUENCE</scope>
    <source>
        <strain evidence="2">KOD948</strain>
    </source>
</reference>
<evidence type="ECO:0000313" key="3">
    <source>
        <dbReference type="Proteomes" id="UP000726737"/>
    </source>
</evidence>
<keyword evidence="3" id="KW-1185">Reference proteome</keyword>